<dbReference type="Pfam" id="PF14568">
    <property type="entry name" value="SUKH_6"/>
    <property type="match status" value="1"/>
</dbReference>
<dbReference type="EMBL" id="CP043626">
    <property type="protein sequence ID" value="QEY74482.1"/>
    <property type="molecule type" value="Genomic_DNA"/>
</dbReference>
<gene>
    <name evidence="1" type="ORF">F1C79_24280</name>
</gene>
<evidence type="ECO:0000313" key="1">
    <source>
        <dbReference type="EMBL" id="QEY74482.1"/>
    </source>
</evidence>
<evidence type="ECO:0000313" key="2">
    <source>
        <dbReference type="Proteomes" id="UP000326659"/>
    </source>
</evidence>
<dbReference type="OrthoDB" id="5880263at2"/>
<dbReference type="AlphaFoldDB" id="A0A9X7R6H7"/>
<dbReference type="RefSeq" id="WP_151188809.1">
    <property type="nucleotide sequence ID" value="NZ_CP043626.1"/>
</dbReference>
<dbReference type="Proteomes" id="UP000326659">
    <property type="component" value="Chromosome"/>
</dbReference>
<keyword evidence="2" id="KW-1185">Reference proteome</keyword>
<dbReference type="KEGG" id="pden:F1C79_24280"/>
<reference evidence="1 2" key="1">
    <citation type="submission" date="2019-09" db="EMBL/GenBank/DDBJ databases">
        <title>Prosopis cineraria nodule microbiome.</title>
        <authorList>
            <person name="Chaluvadi S.R."/>
            <person name="Ali R."/>
            <person name="Wang X."/>
        </authorList>
    </citation>
    <scope>NUCLEOTIDE SEQUENCE [LARGE SCALE GENOMIC DNA]</scope>
    <source>
        <strain evidence="1 2">BG1</strain>
    </source>
</reference>
<dbReference type="SUPFAM" id="SSF160631">
    <property type="entry name" value="SMI1/KNR4-like"/>
    <property type="match status" value="1"/>
</dbReference>
<sequence length="153" mass="17225">MSKFGFREVEELVDLHRGIVNFGDESSSVGDDWVEKAEQALGAVFADSYKWFLKRYAGGEVGGEEVYSLYGMDFDTVNGGDIVFQHLVGLKNNTVDNSRLVISETDLGEVFFFDLNSYEGGEYSIKVRIPSGEFLNYAGNFYEFLCKRILAHI</sequence>
<organism evidence="1 2">
    <name type="scientific">Pseudomonas denitrificans</name>
    <dbReference type="NCBI Taxonomy" id="43306"/>
    <lineage>
        <taxon>Bacteria</taxon>
        <taxon>Pseudomonadati</taxon>
        <taxon>Pseudomonadota</taxon>
        <taxon>Gammaproteobacteria</taxon>
        <taxon>Pseudomonadales</taxon>
        <taxon>Pseudomonadaceae</taxon>
        <taxon>Halopseudomonas</taxon>
    </lineage>
</organism>
<dbReference type="InterPro" id="IPR037883">
    <property type="entry name" value="Knr4/Smi1-like_sf"/>
</dbReference>
<protein>
    <submittedName>
        <fullName evidence="1">SMI1/KNR4 family protein</fullName>
    </submittedName>
</protein>
<dbReference type="Gene3D" id="3.40.1580.10">
    <property type="entry name" value="SMI1/KNR4-like"/>
    <property type="match status" value="1"/>
</dbReference>
<proteinExistence type="predicted"/>
<accession>A0A9X7R6H7</accession>
<name>A0A9X7R6H7_PSEDE</name>